<dbReference type="InterPro" id="IPR011990">
    <property type="entry name" value="TPR-like_helical_dom_sf"/>
</dbReference>
<keyword evidence="8" id="KW-0333">Golgi apparatus</keyword>
<evidence type="ECO:0000313" key="12">
    <source>
        <dbReference type="Proteomes" id="UP001176517"/>
    </source>
</evidence>
<evidence type="ECO:0000256" key="6">
    <source>
        <dbReference type="ARBA" id="ARBA00022892"/>
    </source>
</evidence>
<dbReference type="Gene3D" id="1.25.40.10">
    <property type="entry name" value="Tetratricopeptide repeat domain"/>
    <property type="match status" value="1"/>
</dbReference>
<dbReference type="GO" id="GO:0000139">
    <property type="term" value="C:Golgi membrane"/>
    <property type="evidence" value="ECO:0007669"/>
    <property type="project" value="UniProtKB-SubCell"/>
</dbReference>
<organism evidence="11 12">
    <name type="scientific">Tilletia horrida</name>
    <dbReference type="NCBI Taxonomy" id="155126"/>
    <lineage>
        <taxon>Eukaryota</taxon>
        <taxon>Fungi</taxon>
        <taxon>Dikarya</taxon>
        <taxon>Basidiomycota</taxon>
        <taxon>Ustilaginomycotina</taxon>
        <taxon>Exobasidiomycetes</taxon>
        <taxon>Tilletiales</taxon>
        <taxon>Tilletiaceae</taxon>
        <taxon>Tilletia</taxon>
    </lineage>
</organism>
<keyword evidence="6" id="KW-0931">ER-Golgi transport</keyword>
<dbReference type="InterPro" id="IPR006822">
    <property type="entry name" value="Coatomer_esu"/>
</dbReference>
<evidence type="ECO:0000256" key="7">
    <source>
        <dbReference type="ARBA" id="ARBA00022927"/>
    </source>
</evidence>
<keyword evidence="9" id="KW-0472">Membrane</keyword>
<dbReference type="GO" id="GO:0030126">
    <property type="term" value="C:COPI vesicle coat"/>
    <property type="evidence" value="ECO:0007669"/>
    <property type="project" value="TreeGrafter"/>
</dbReference>
<dbReference type="PANTHER" id="PTHR10805">
    <property type="entry name" value="COATOMER SUBUNIT EPSILON"/>
    <property type="match status" value="1"/>
</dbReference>
<name>A0AAN6GIA2_9BASI</name>
<dbReference type="PANTHER" id="PTHR10805:SF0">
    <property type="entry name" value="COATOMER SUBUNIT EPSILON"/>
    <property type="match status" value="1"/>
</dbReference>
<protein>
    <recommendedName>
        <fullName evidence="13">Coatomer subunit epsilon</fullName>
    </recommendedName>
</protein>
<proteinExistence type="inferred from homology"/>
<dbReference type="GO" id="GO:0006888">
    <property type="term" value="P:endoplasmic reticulum to Golgi vesicle-mediated transport"/>
    <property type="evidence" value="ECO:0007669"/>
    <property type="project" value="TreeGrafter"/>
</dbReference>
<keyword evidence="12" id="KW-1185">Reference proteome</keyword>
<evidence type="ECO:0000256" key="5">
    <source>
        <dbReference type="ARBA" id="ARBA00022490"/>
    </source>
</evidence>
<evidence type="ECO:0000256" key="8">
    <source>
        <dbReference type="ARBA" id="ARBA00023034"/>
    </source>
</evidence>
<dbReference type="Proteomes" id="UP001176517">
    <property type="component" value="Unassembled WGS sequence"/>
</dbReference>
<sequence>ATQRHHRRAPLASFSQKRQAVGACGADDADDDYAVETLHTLSELLEEAEEAGDESDTVQTIRICNAIIMFKDVDALGALETLAPGLGSAKDRSPRSWADDSLLIQLIEAWLRLSTGGRAAQQAYYVYEELAQHPGMAESKNLISVLIGTAAALAIHPKYAEADKVLADAASLDPSNAHVLANRASLAGRLSSGR</sequence>
<feature type="non-terminal residue" evidence="11">
    <location>
        <position position="1"/>
    </location>
</feature>
<evidence type="ECO:0000256" key="2">
    <source>
        <dbReference type="ARBA" id="ARBA00004347"/>
    </source>
</evidence>
<dbReference type="EMBL" id="JAPDMZ010000485">
    <property type="protein sequence ID" value="KAK0542613.1"/>
    <property type="molecule type" value="Genomic_DNA"/>
</dbReference>
<keyword evidence="5" id="KW-0963">Cytoplasm</keyword>
<evidence type="ECO:0000256" key="3">
    <source>
        <dbReference type="ARBA" id="ARBA00008827"/>
    </source>
</evidence>
<keyword evidence="7" id="KW-0653">Protein transport</keyword>
<keyword evidence="4" id="KW-0813">Transport</keyword>
<evidence type="ECO:0000313" key="11">
    <source>
        <dbReference type="EMBL" id="KAK0542613.1"/>
    </source>
</evidence>
<dbReference type="Pfam" id="PF04733">
    <property type="entry name" value="Coatomer_E"/>
    <property type="match status" value="1"/>
</dbReference>
<accession>A0AAN6GIA2</accession>
<evidence type="ECO:0000256" key="4">
    <source>
        <dbReference type="ARBA" id="ARBA00022448"/>
    </source>
</evidence>
<reference evidence="11" key="1">
    <citation type="journal article" date="2023" name="PhytoFront">
        <title>Draft Genome Resources of Seven Strains of Tilletia horrida, Causal Agent of Kernel Smut of Rice.</title>
        <authorList>
            <person name="Khanal S."/>
            <person name="Antony Babu S."/>
            <person name="Zhou X.G."/>
        </authorList>
    </citation>
    <scope>NUCLEOTIDE SEQUENCE</scope>
    <source>
        <strain evidence="11">TX6</strain>
    </source>
</reference>
<comment type="similarity">
    <text evidence="3">Belongs to the COPE family.</text>
</comment>
<dbReference type="AlphaFoldDB" id="A0AAN6GIA2"/>
<dbReference type="GO" id="GO:0015031">
    <property type="term" value="P:protein transport"/>
    <property type="evidence" value="ECO:0007669"/>
    <property type="project" value="UniProtKB-KW"/>
</dbReference>
<evidence type="ECO:0000256" key="9">
    <source>
        <dbReference type="ARBA" id="ARBA00023136"/>
    </source>
</evidence>
<gene>
    <name evidence="11" type="ORF">OC846_006685</name>
</gene>
<evidence type="ECO:0000256" key="10">
    <source>
        <dbReference type="ARBA" id="ARBA00023329"/>
    </source>
</evidence>
<comment type="caution">
    <text evidence="11">The sequence shown here is derived from an EMBL/GenBank/DDBJ whole genome shotgun (WGS) entry which is preliminary data.</text>
</comment>
<evidence type="ECO:0000256" key="1">
    <source>
        <dbReference type="ARBA" id="ARBA00004255"/>
    </source>
</evidence>
<comment type="subcellular location">
    <subcellularLocation>
        <location evidence="2">Cytoplasmic vesicle</location>
        <location evidence="2">COPI-coated vesicle membrane</location>
        <topology evidence="2">Peripheral membrane protein</topology>
        <orientation evidence="2">Cytoplasmic side</orientation>
    </subcellularLocation>
    <subcellularLocation>
        <location evidence="1">Golgi apparatus membrane</location>
        <topology evidence="1">Peripheral membrane protein</topology>
        <orientation evidence="1">Cytoplasmic side</orientation>
    </subcellularLocation>
</comment>
<dbReference type="GO" id="GO:0006890">
    <property type="term" value="P:retrograde vesicle-mediated transport, Golgi to endoplasmic reticulum"/>
    <property type="evidence" value="ECO:0007669"/>
    <property type="project" value="InterPro"/>
</dbReference>
<keyword evidence="10" id="KW-0968">Cytoplasmic vesicle</keyword>
<dbReference type="GO" id="GO:0006891">
    <property type="term" value="P:intra-Golgi vesicle-mediated transport"/>
    <property type="evidence" value="ECO:0007669"/>
    <property type="project" value="TreeGrafter"/>
</dbReference>
<evidence type="ECO:0008006" key="13">
    <source>
        <dbReference type="Google" id="ProtNLM"/>
    </source>
</evidence>
<dbReference type="GO" id="GO:0005198">
    <property type="term" value="F:structural molecule activity"/>
    <property type="evidence" value="ECO:0007669"/>
    <property type="project" value="InterPro"/>
</dbReference>